<sequence>MRLIPQPSNKQNIFPLFAIATFSVSALTLLLLIFHSSILKTVSTDLPASLVQLIDGRAITVNSQENLERHPEIIRRFVAEAMTLMFTWSNKQPALATWQDTSSLLTEEIRQTFESEMQFAGNAINLSNNTESLFIIKQLTQPEKISEGRWQIQISAHRILSINNIQQDTVPFIKRILVKAEDISSISLPKSPTPLQSAIYRLSEARLRIYKVCDIKDQKCTL</sequence>
<name>A0A433UP44_9CYAN</name>
<dbReference type="Proteomes" id="UP000271624">
    <property type="component" value="Unassembled WGS sequence"/>
</dbReference>
<protein>
    <submittedName>
        <fullName evidence="2">Uncharacterized protein</fullName>
    </submittedName>
</protein>
<evidence type="ECO:0000313" key="3">
    <source>
        <dbReference type="Proteomes" id="UP000271624"/>
    </source>
</evidence>
<dbReference type="EMBL" id="RSCL01000040">
    <property type="protein sequence ID" value="RUS95596.1"/>
    <property type="molecule type" value="Genomic_DNA"/>
</dbReference>
<reference evidence="2" key="2">
    <citation type="journal article" date="2019" name="Genome Biol. Evol.">
        <title>Day and night: Metabolic profiles and evolutionary relationships of six axenic non-marine cyanobacteria.</title>
        <authorList>
            <person name="Will S.E."/>
            <person name="Henke P."/>
            <person name="Boedeker C."/>
            <person name="Huang S."/>
            <person name="Brinkmann H."/>
            <person name="Rohde M."/>
            <person name="Jarek M."/>
            <person name="Friedl T."/>
            <person name="Seufert S."/>
            <person name="Schumacher M."/>
            <person name="Overmann J."/>
            <person name="Neumann-Schaal M."/>
            <person name="Petersen J."/>
        </authorList>
    </citation>
    <scope>NUCLEOTIDE SEQUENCE [LARGE SCALE GENOMIC DNA]</scope>
    <source>
        <strain evidence="2">PCC 7102</strain>
    </source>
</reference>
<evidence type="ECO:0000256" key="1">
    <source>
        <dbReference type="SAM" id="Phobius"/>
    </source>
</evidence>
<keyword evidence="3" id="KW-1185">Reference proteome</keyword>
<dbReference type="RefSeq" id="WP_127086921.1">
    <property type="nucleotide sequence ID" value="NZ_RSCL01000040.1"/>
</dbReference>
<accession>A0A433UP44</accession>
<feature type="transmembrane region" description="Helical" evidence="1">
    <location>
        <begin position="12"/>
        <end position="34"/>
    </location>
</feature>
<reference evidence="2" key="1">
    <citation type="submission" date="2018-12" db="EMBL/GenBank/DDBJ databases">
        <authorList>
            <person name="Will S."/>
            <person name="Neumann-Schaal M."/>
            <person name="Henke P."/>
        </authorList>
    </citation>
    <scope>NUCLEOTIDE SEQUENCE</scope>
    <source>
        <strain evidence="2">PCC 7102</strain>
    </source>
</reference>
<dbReference type="OrthoDB" id="528950at2"/>
<keyword evidence="1" id="KW-0812">Transmembrane</keyword>
<gene>
    <name evidence="2" type="ORF">DSM106972_089520</name>
</gene>
<evidence type="ECO:0000313" key="2">
    <source>
        <dbReference type="EMBL" id="RUS95596.1"/>
    </source>
</evidence>
<proteinExistence type="predicted"/>
<keyword evidence="1" id="KW-0472">Membrane</keyword>
<keyword evidence="1" id="KW-1133">Transmembrane helix</keyword>
<dbReference type="AlphaFoldDB" id="A0A433UP44"/>
<comment type="caution">
    <text evidence="2">The sequence shown here is derived from an EMBL/GenBank/DDBJ whole genome shotgun (WGS) entry which is preliminary data.</text>
</comment>
<organism evidence="2 3">
    <name type="scientific">Dulcicalothrix desertica PCC 7102</name>
    <dbReference type="NCBI Taxonomy" id="232991"/>
    <lineage>
        <taxon>Bacteria</taxon>
        <taxon>Bacillati</taxon>
        <taxon>Cyanobacteriota</taxon>
        <taxon>Cyanophyceae</taxon>
        <taxon>Nostocales</taxon>
        <taxon>Calotrichaceae</taxon>
        <taxon>Dulcicalothrix</taxon>
    </lineage>
</organism>